<dbReference type="EMBL" id="CP029830">
    <property type="protein sequence ID" value="AWU95622.1"/>
    <property type="molecule type" value="Genomic_DNA"/>
</dbReference>
<gene>
    <name evidence="1" type="ORF">DM194_15080</name>
</gene>
<geneLocation type="plasmid" evidence="1 2">
    <name>unnamed1</name>
</geneLocation>
<keyword evidence="2" id="KW-1185">Reference proteome</keyword>
<organism evidence="1 2">
    <name type="scientific">Azospirillum ramasamyi</name>
    <dbReference type="NCBI Taxonomy" id="682998"/>
    <lineage>
        <taxon>Bacteria</taxon>
        <taxon>Pseudomonadati</taxon>
        <taxon>Pseudomonadota</taxon>
        <taxon>Alphaproteobacteria</taxon>
        <taxon>Rhodospirillales</taxon>
        <taxon>Azospirillaceae</taxon>
        <taxon>Azospirillum</taxon>
    </lineage>
</organism>
<dbReference type="KEGG" id="azm:DM194_15080"/>
<evidence type="ECO:0000313" key="2">
    <source>
        <dbReference type="Proteomes" id="UP000249605"/>
    </source>
</evidence>
<proteinExistence type="predicted"/>
<sequence length="271" mass="30014">MVTSAPLSLIRERVRDCRDPILDTEVLLDNHSPEPYCLGPFADLVRDPDGQLLREEIDVPIRAVVALGRGDGLLGNRDTWRTIIDRGLHGNGWTHDVFDYFDGEICDRYFPADGANGILELYSVGGAVQCGNGNHRLAGAIGWIASTRPHDPVLRKARVYVGPVLPGIIASILALRSPGTEMACAAGFTGRGTETFLRVRQGRDVKTYAVRDGVLEQRFDWRESDGSQRRPIDHEGAWHWWTLPDQVLNAWADAGWLDRQIRSLPVAPCAA</sequence>
<dbReference type="AlphaFoldDB" id="A0A2U9S894"/>
<dbReference type="OrthoDB" id="9000789at2"/>
<evidence type="ECO:0000313" key="1">
    <source>
        <dbReference type="EMBL" id="AWU95622.1"/>
    </source>
</evidence>
<protein>
    <submittedName>
        <fullName evidence="1">Uncharacterized protein</fullName>
    </submittedName>
</protein>
<accession>A0A2U9S894</accession>
<reference evidence="1 2" key="1">
    <citation type="submission" date="2018-06" db="EMBL/GenBank/DDBJ databases">
        <title>Complete genome sequencing of Azospirillum sp. M2T2B2.</title>
        <authorList>
            <person name="Heo J."/>
            <person name="Kim S.-J."/>
            <person name="Kwon S.-W."/>
            <person name="Anandham R."/>
        </authorList>
    </citation>
    <scope>NUCLEOTIDE SEQUENCE [LARGE SCALE GENOMIC DNA]</scope>
    <source>
        <strain evidence="1 2">M2T2B2</strain>
        <plasmid evidence="1 2">unnamed1</plasmid>
    </source>
</reference>
<dbReference type="Proteomes" id="UP000249605">
    <property type="component" value="Plasmid unnamed1"/>
</dbReference>
<name>A0A2U9S894_9PROT</name>
<keyword evidence="1" id="KW-0614">Plasmid</keyword>
<dbReference type="RefSeq" id="WP_111068381.1">
    <property type="nucleotide sequence ID" value="NZ_CP029830.1"/>
</dbReference>